<evidence type="ECO:0000256" key="2">
    <source>
        <dbReference type="ARBA" id="ARBA00022475"/>
    </source>
</evidence>
<evidence type="ECO:0000256" key="1">
    <source>
        <dbReference type="ARBA" id="ARBA00004651"/>
    </source>
</evidence>
<name>A0A936Z509_9BURK</name>
<feature type="transmembrane region" description="Helical" evidence="11">
    <location>
        <begin position="274"/>
        <end position="292"/>
    </location>
</feature>
<dbReference type="GO" id="GO:0022857">
    <property type="term" value="F:transmembrane transporter activity"/>
    <property type="evidence" value="ECO:0007669"/>
    <property type="project" value="InterPro"/>
</dbReference>
<evidence type="ECO:0000259" key="12">
    <source>
        <dbReference type="Pfam" id="PF00892"/>
    </source>
</evidence>
<reference evidence="13 14" key="1">
    <citation type="journal article" date="2017" name="Int. J. Syst. Evol. Microbiol.">
        <title>Ramlibacter monticola sp. nov., isolated from forest soil.</title>
        <authorList>
            <person name="Chaudhary D.K."/>
            <person name="Kim J."/>
        </authorList>
    </citation>
    <scope>NUCLEOTIDE SEQUENCE [LARGE SCALE GENOMIC DNA]</scope>
    <source>
        <strain evidence="13 14">KACC 19175</strain>
    </source>
</reference>
<dbReference type="RefSeq" id="WP_201676867.1">
    <property type="nucleotide sequence ID" value="NZ_JAEQNE010000007.1"/>
</dbReference>
<keyword evidence="10 11" id="KW-0472">Membrane</keyword>
<dbReference type="Pfam" id="PF00892">
    <property type="entry name" value="EamA"/>
    <property type="match status" value="2"/>
</dbReference>
<evidence type="ECO:0000256" key="11">
    <source>
        <dbReference type="SAM" id="Phobius"/>
    </source>
</evidence>
<evidence type="ECO:0000313" key="14">
    <source>
        <dbReference type="Proteomes" id="UP000599109"/>
    </source>
</evidence>
<protein>
    <submittedName>
        <fullName evidence="13">EamA family transporter</fullName>
    </submittedName>
</protein>
<evidence type="ECO:0000256" key="8">
    <source>
        <dbReference type="ARBA" id="ARBA00022989"/>
    </source>
</evidence>
<dbReference type="PANTHER" id="PTHR30561">
    <property type="entry name" value="SMR FAMILY PROTON-DEPENDENT DRUG EFFLUX TRANSPORTER SUGE"/>
    <property type="match status" value="1"/>
</dbReference>
<feature type="domain" description="EamA" evidence="12">
    <location>
        <begin position="156"/>
        <end position="290"/>
    </location>
</feature>
<dbReference type="GO" id="GO:0009245">
    <property type="term" value="P:lipid A biosynthetic process"/>
    <property type="evidence" value="ECO:0007669"/>
    <property type="project" value="UniProtKB-KW"/>
</dbReference>
<evidence type="ECO:0000256" key="9">
    <source>
        <dbReference type="ARBA" id="ARBA00023098"/>
    </source>
</evidence>
<accession>A0A936Z509</accession>
<keyword evidence="14" id="KW-1185">Reference proteome</keyword>
<feature type="transmembrane region" description="Helical" evidence="11">
    <location>
        <begin position="92"/>
        <end position="113"/>
    </location>
</feature>
<dbReference type="InterPro" id="IPR037185">
    <property type="entry name" value="EmrE-like"/>
</dbReference>
<evidence type="ECO:0000256" key="3">
    <source>
        <dbReference type="ARBA" id="ARBA00022516"/>
    </source>
</evidence>
<keyword evidence="3" id="KW-0444">Lipid biosynthesis</keyword>
<evidence type="ECO:0000256" key="4">
    <source>
        <dbReference type="ARBA" id="ARBA00022519"/>
    </source>
</evidence>
<dbReference type="InterPro" id="IPR000620">
    <property type="entry name" value="EamA_dom"/>
</dbReference>
<keyword evidence="5" id="KW-0441">Lipid A biosynthesis</keyword>
<feature type="transmembrane region" description="Helical" evidence="11">
    <location>
        <begin position="220"/>
        <end position="240"/>
    </location>
</feature>
<feature type="transmembrane region" description="Helical" evidence="11">
    <location>
        <begin position="181"/>
        <end position="200"/>
    </location>
</feature>
<keyword evidence="2" id="KW-1003">Cell membrane</keyword>
<dbReference type="GO" id="GO:0009103">
    <property type="term" value="P:lipopolysaccharide biosynthetic process"/>
    <property type="evidence" value="ECO:0007669"/>
    <property type="project" value="UniProtKB-KW"/>
</dbReference>
<feature type="transmembrane region" description="Helical" evidence="11">
    <location>
        <begin position="64"/>
        <end position="80"/>
    </location>
</feature>
<gene>
    <name evidence="13" type="ORF">JJ685_23910</name>
</gene>
<dbReference type="GO" id="GO:0005886">
    <property type="term" value="C:plasma membrane"/>
    <property type="evidence" value="ECO:0007669"/>
    <property type="project" value="UniProtKB-SubCell"/>
</dbReference>
<keyword evidence="4" id="KW-0997">Cell inner membrane</keyword>
<comment type="subcellular location">
    <subcellularLocation>
        <location evidence="1">Cell membrane</location>
        <topology evidence="1">Multi-pass membrane protein</topology>
    </subcellularLocation>
</comment>
<comment type="caution">
    <text evidence="13">The sequence shown here is derived from an EMBL/GenBank/DDBJ whole genome shotgun (WGS) entry which is preliminary data.</text>
</comment>
<feature type="transmembrane region" description="Helical" evidence="11">
    <location>
        <begin position="33"/>
        <end position="52"/>
    </location>
</feature>
<keyword evidence="8 11" id="KW-1133">Transmembrane helix</keyword>
<evidence type="ECO:0000313" key="13">
    <source>
        <dbReference type="EMBL" id="MBL0394206.1"/>
    </source>
</evidence>
<dbReference type="InterPro" id="IPR000390">
    <property type="entry name" value="Small_drug/metabolite_transptr"/>
</dbReference>
<proteinExistence type="predicted"/>
<feature type="domain" description="EamA" evidence="12">
    <location>
        <begin position="6"/>
        <end position="136"/>
    </location>
</feature>
<evidence type="ECO:0000256" key="7">
    <source>
        <dbReference type="ARBA" id="ARBA00022985"/>
    </source>
</evidence>
<dbReference type="Gene3D" id="1.10.3730.20">
    <property type="match status" value="2"/>
</dbReference>
<evidence type="ECO:0000256" key="5">
    <source>
        <dbReference type="ARBA" id="ARBA00022556"/>
    </source>
</evidence>
<dbReference type="PANTHER" id="PTHR30561:SF9">
    <property type="entry name" value="4-AMINO-4-DEOXY-L-ARABINOSE-PHOSPHOUNDECAPRENOL FLIPPASE SUBUNIT ARNF-RELATED"/>
    <property type="match status" value="1"/>
</dbReference>
<evidence type="ECO:0000256" key="6">
    <source>
        <dbReference type="ARBA" id="ARBA00022692"/>
    </source>
</evidence>
<keyword evidence="6 11" id="KW-0812">Transmembrane</keyword>
<sequence>MPVGALALVLLAGVIHASWNIVAKRAGGDVRFAAFTTVVNILTWAPLGVWIGWRALPQWGGREWALLALSALLHSGYYLLLLRGYRKADLTVVYPLARGAGPLLSSLAALWLLGETLSALGAAGIAGVVGGVFLIAGGPALWRRSHDPEARRRLHKGMFYGVASGVFIASYTVVDGYAVKVMLLSPILVDYVGAVLRIFVVGPSVLRDPPAARALWRLQWKHALFVGVVSPVSYVLVLYAVKVAPLSHVAPAREVSMLFAALIGGQLLGEGDRAVRVAGAACIAAGVMALALG</sequence>
<dbReference type="AlphaFoldDB" id="A0A936Z509"/>
<dbReference type="Proteomes" id="UP000599109">
    <property type="component" value="Unassembled WGS sequence"/>
</dbReference>
<evidence type="ECO:0000256" key="10">
    <source>
        <dbReference type="ARBA" id="ARBA00023136"/>
    </source>
</evidence>
<dbReference type="SUPFAM" id="SSF103481">
    <property type="entry name" value="Multidrug resistance efflux transporter EmrE"/>
    <property type="match status" value="2"/>
</dbReference>
<organism evidence="13 14">
    <name type="scientific">Ramlibacter monticola</name>
    <dbReference type="NCBI Taxonomy" id="1926872"/>
    <lineage>
        <taxon>Bacteria</taxon>
        <taxon>Pseudomonadati</taxon>
        <taxon>Pseudomonadota</taxon>
        <taxon>Betaproteobacteria</taxon>
        <taxon>Burkholderiales</taxon>
        <taxon>Comamonadaceae</taxon>
        <taxon>Ramlibacter</taxon>
    </lineage>
</organism>
<feature type="transmembrane region" description="Helical" evidence="11">
    <location>
        <begin position="120"/>
        <end position="142"/>
    </location>
</feature>
<dbReference type="EMBL" id="JAEQNE010000007">
    <property type="protein sequence ID" value="MBL0394206.1"/>
    <property type="molecule type" value="Genomic_DNA"/>
</dbReference>
<feature type="transmembrane region" description="Helical" evidence="11">
    <location>
        <begin position="157"/>
        <end position="174"/>
    </location>
</feature>
<keyword evidence="9" id="KW-0443">Lipid metabolism</keyword>
<keyword evidence="7" id="KW-0448">Lipopolysaccharide biosynthesis</keyword>